<dbReference type="Proteomes" id="UP000664161">
    <property type="component" value="Unassembled WGS sequence"/>
</dbReference>
<feature type="region of interest" description="Disordered" evidence="7">
    <location>
        <begin position="1"/>
        <end position="108"/>
    </location>
</feature>
<dbReference type="PROSITE" id="PS50231">
    <property type="entry name" value="RICIN_B_LECTIN"/>
    <property type="match status" value="1"/>
</dbReference>
<dbReference type="InterPro" id="IPR022218">
    <property type="entry name" value="TagA_dom"/>
</dbReference>
<dbReference type="PANTHER" id="PTHR39540:SF1">
    <property type="entry name" value="DICTOMALLEIN-1-RELATED"/>
    <property type="match status" value="1"/>
</dbReference>
<dbReference type="RefSeq" id="WP_207969345.1">
    <property type="nucleotide sequence ID" value="NZ_JAGBKN010000006.1"/>
</dbReference>
<dbReference type="SMART" id="SM00458">
    <property type="entry name" value="RICIN"/>
    <property type="match status" value="1"/>
</dbReference>
<evidence type="ECO:0000256" key="1">
    <source>
        <dbReference type="ARBA" id="ARBA00022670"/>
    </source>
</evidence>
<dbReference type="InterPro" id="IPR000772">
    <property type="entry name" value="Ricin_B_lectin"/>
</dbReference>
<evidence type="ECO:0000313" key="10">
    <source>
        <dbReference type="Proteomes" id="UP000664161"/>
    </source>
</evidence>
<dbReference type="GO" id="GO:0006508">
    <property type="term" value="P:proteolysis"/>
    <property type="evidence" value="ECO:0007669"/>
    <property type="project" value="UniProtKB-UniRule"/>
</dbReference>
<keyword evidence="5 6" id="KW-0482">Metalloprotease</keyword>
<keyword evidence="4 6" id="KW-0862">Zinc</keyword>
<keyword evidence="3 6" id="KW-0378">Hydrolase</keyword>
<proteinExistence type="predicted"/>
<dbReference type="Gene3D" id="2.80.10.50">
    <property type="match status" value="2"/>
</dbReference>
<evidence type="ECO:0000256" key="5">
    <source>
        <dbReference type="ARBA" id="ARBA00023049"/>
    </source>
</evidence>
<dbReference type="GO" id="GO:0004222">
    <property type="term" value="F:metalloendopeptidase activity"/>
    <property type="evidence" value="ECO:0007669"/>
    <property type="project" value="UniProtKB-UniRule"/>
</dbReference>
<dbReference type="AlphaFoldDB" id="A0AAW4IMJ8"/>
<accession>A0AAW4IMJ8</accession>
<dbReference type="PANTHER" id="PTHR39540">
    <property type="match status" value="1"/>
</dbReference>
<organism evidence="9 10">
    <name type="scientific">Psychrobacter halodurans</name>
    <dbReference type="NCBI Taxonomy" id="2818439"/>
    <lineage>
        <taxon>Bacteria</taxon>
        <taxon>Pseudomonadati</taxon>
        <taxon>Pseudomonadota</taxon>
        <taxon>Gammaproteobacteria</taxon>
        <taxon>Moraxellales</taxon>
        <taxon>Moraxellaceae</taxon>
        <taxon>Psychrobacter</taxon>
    </lineage>
</organism>
<dbReference type="PROSITE" id="PS51694">
    <property type="entry name" value="PEPTIDASE_M66"/>
    <property type="match status" value="1"/>
</dbReference>
<evidence type="ECO:0000259" key="8">
    <source>
        <dbReference type="PROSITE" id="PS51694"/>
    </source>
</evidence>
<dbReference type="SUPFAM" id="SSF50370">
    <property type="entry name" value="Ricin B-like lectins"/>
    <property type="match status" value="1"/>
</dbReference>
<evidence type="ECO:0000256" key="2">
    <source>
        <dbReference type="ARBA" id="ARBA00022723"/>
    </source>
</evidence>
<feature type="active site" evidence="6">
    <location>
        <position position="424"/>
    </location>
</feature>
<feature type="binding site" evidence="6">
    <location>
        <position position="433"/>
    </location>
    <ligand>
        <name>Zn(2+)</name>
        <dbReference type="ChEBI" id="CHEBI:29105"/>
        <note>catalytic</note>
    </ligand>
</feature>
<dbReference type="Pfam" id="PF00652">
    <property type="entry name" value="Ricin_B_lectin"/>
    <property type="match status" value="1"/>
</dbReference>
<protein>
    <submittedName>
        <fullName evidence="9">Ricin-type beta-trefoil lectin domain protein</fullName>
    </submittedName>
</protein>
<comment type="cofactor">
    <cofactor evidence="6">
        <name>Zn(2+)</name>
        <dbReference type="ChEBI" id="CHEBI:29105"/>
    </cofactor>
    <text evidence="6">Binds 1 zinc ion per subunit.</text>
</comment>
<keyword evidence="2 6" id="KW-0479">Metal-binding</keyword>
<keyword evidence="1 6" id="KW-0645">Protease</keyword>
<evidence type="ECO:0000256" key="3">
    <source>
        <dbReference type="ARBA" id="ARBA00022801"/>
    </source>
</evidence>
<name>A0AAW4IMJ8_9GAMM</name>
<evidence type="ECO:0000256" key="6">
    <source>
        <dbReference type="PROSITE-ProRule" id="PRU01031"/>
    </source>
</evidence>
<keyword evidence="10" id="KW-1185">Reference proteome</keyword>
<dbReference type="Pfam" id="PF10462">
    <property type="entry name" value="Peptidase_M66"/>
    <property type="match status" value="1"/>
</dbReference>
<dbReference type="EMBL" id="JAGBKN010000006">
    <property type="protein sequence ID" value="MBO1516504.1"/>
    <property type="molecule type" value="Genomic_DNA"/>
</dbReference>
<evidence type="ECO:0000313" key="9">
    <source>
        <dbReference type="EMBL" id="MBO1516504.1"/>
    </source>
</evidence>
<evidence type="ECO:0000256" key="7">
    <source>
        <dbReference type="SAM" id="MobiDB-lite"/>
    </source>
</evidence>
<comment type="caution">
    <text evidence="9">The sequence shown here is derived from an EMBL/GenBank/DDBJ whole genome shotgun (WGS) entry which is preliminary data.</text>
</comment>
<feature type="binding site" evidence="6">
    <location>
        <position position="427"/>
    </location>
    <ligand>
        <name>Zn(2+)</name>
        <dbReference type="ChEBI" id="CHEBI:29105"/>
        <note>catalytic</note>
    </ligand>
</feature>
<gene>
    <name evidence="9" type="ORF">J3491_04040</name>
</gene>
<sequence>MLSACGEGNDDNTQPAPSDKPPVVVPPDTSEPLTPLEPSTPIKPSEPLTPLEPSTPIKPSEPLTPLEPSTPIKPSEPLTPLEPSAPIKPSKPLTPLEPSTPIKYPEPQKDRADYYQLGFFDYDGAGETREIRSDLLGSFQAMIQFGQNHTVDPQGNEAKNMPRLTAEKEALLLVTPTLEMGAINQLIAEIYQDGLLLRRVNLDDPTNIPPSDQNNSDDRPRVAYSKRAWSTKLNWNEVQSGLKIRIVDEQNRSGELLENKIDFAAPGELVLTNIRLGLLSPVTVNNNGHYMLLQPEKAGADYFQTIPAAKMTVAKYDDVVLDRVMVANGTIYDTASGSSSDGSVYRGDMRENTGKSTFGVGINLANWGVTSASMLSQEQPQLTQNVNAHHARGKYANGTFNHGLSGGNGMLTLIDSVGNEFSHEIGHHYGLGHYPGKVGDKKFWSEHHADSGWGYMPLRNRMRGNFEWWRKDVGAGTEDSPTFLGQYSYGRDAMSGGSNNSDISRYTHYTGYSTKAKIQPAFDRYMFASDSPTGYKKWNSDLQRMQIAQPKVPRSNNVWYNSADGNYLRPRLQGVPVYTILGGYDPVTQKGIIYPAARGNWGNVFDLPAANTSADVASCWLTVTYSNNMVNNIALAPHRMNGNSNANKFHVNLAISKNPNKVDLYCKKANDAQVLLSSTAIGPYSDPIKPAVTFGKEHGFSALRKIELPLLEQQLIDQSANSTINLDAEGELIYHSYKGDRDALSQALSPLAFQVLERYEQQQQTMHRLNRWVDVYRDDLIDGGPEVITAFHKFVNELELQDDQPLANVSPLMNGNNCLKVETLEDGKLNAFISGPSACTGDDSEQWIQDSKGRIHNKMAPDQCLMPQGGNVINLAPCDDQASSQVWQMDVSANAIKQGNQCFDLENGYMSNNRARLIRYSCTGGGNQRWTMLTQNSSLILSSAGKNLPLIVDSMQKQAVTTDTMQMQLASANSNHQQPSTLAKVSNAISTWFYSLIS</sequence>
<dbReference type="InterPro" id="IPR019503">
    <property type="entry name" value="Peptidase_M66_dom"/>
</dbReference>
<reference evidence="9 10" key="1">
    <citation type="submission" date="2021-03" db="EMBL/GenBank/DDBJ databases">
        <authorList>
            <person name="Shang D.-D."/>
            <person name="Du Z.-J."/>
            <person name="Chen G.-J."/>
        </authorList>
    </citation>
    <scope>NUCLEOTIDE SEQUENCE [LARGE SCALE GENOMIC DNA]</scope>
    <source>
        <strain evidence="9 10">F2608</strain>
    </source>
</reference>
<feature type="binding site" evidence="6">
    <location>
        <position position="423"/>
    </location>
    <ligand>
        <name>Zn(2+)</name>
        <dbReference type="ChEBI" id="CHEBI:29105"/>
        <note>catalytic</note>
    </ligand>
</feature>
<evidence type="ECO:0000256" key="4">
    <source>
        <dbReference type="ARBA" id="ARBA00022833"/>
    </source>
</evidence>
<dbReference type="InterPro" id="IPR051256">
    <property type="entry name" value="Dictomallein"/>
</dbReference>
<feature type="domain" description="Peptidase M66" evidence="8">
    <location>
        <begin position="268"/>
        <end position="527"/>
    </location>
</feature>
<dbReference type="InterPro" id="IPR035992">
    <property type="entry name" value="Ricin_B-like_lectins"/>
</dbReference>
<dbReference type="Pfam" id="PF12561">
    <property type="entry name" value="TagA"/>
    <property type="match status" value="1"/>
</dbReference>
<dbReference type="GO" id="GO:0046872">
    <property type="term" value="F:metal ion binding"/>
    <property type="evidence" value="ECO:0007669"/>
    <property type="project" value="UniProtKB-UniRule"/>
</dbReference>